<gene>
    <name evidence="7" type="primary">yfnA</name>
    <name evidence="7" type="ORF">MCBB_1467</name>
</gene>
<dbReference type="PANTHER" id="PTHR42770:SF7">
    <property type="entry name" value="MEMBRANE PROTEIN"/>
    <property type="match status" value="1"/>
</dbReference>
<keyword evidence="3 6" id="KW-0812">Transmembrane</keyword>
<dbReference type="OrthoDB" id="43026at2157"/>
<keyword evidence="2" id="KW-1003">Cell membrane</keyword>
<organism evidence="7 8">
    <name type="scientific">Methanobacterium congolense</name>
    <dbReference type="NCBI Taxonomy" id="118062"/>
    <lineage>
        <taxon>Archaea</taxon>
        <taxon>Methanobacteriati</taxon>
        <taxon>Methanobacteriota</taxon>
        <taxon>Methanomada group</taxon>
        <taxon>Methanobacteria</taxon>
        <taxon>Methanobacteriales</taxon>
        <taxon>Methanobacteriaceae</taxon>
        <taxon>Methanobacterium</taxon>
    </lineage>
</organism>
<dbReference type="STRING" id="118062.MCBB_1467"/>
<evidence type="ECO:0000256" key="2">
    <source>
        <dbReference type="ARBA" id="ARBA00022475"/>
    </source>
</evidence>
<keyword evidence="8" id="KW-1185">Reference proteome</keyword>
<dbReference type="GO" id="GO:0005886">
    <property type="term" value="C:plasma membrane"/>
    <property type="evidence" value="ECO:0007669"/>
    <property type="project" value="UniProtKB-SubCell"/>
</dbReference>
<proteinExistence type="predicted"/>
<dbReference type="EMBL" id="LT607756">
    <property type="protein sequence ID" value="SCG86023.1"/>
    <property type="molecule type" value="Genomic_DNA"/>
</dbReference>
<dbReference type="AlphaFoldDB" id="A0A1D3L395"/>
<dbReference type="Pfam" id="PF13520">
    <property type="entry name" value="AA_permease_2"/>
    <property type="match status" value="1"/>
</dbReference>
<feature type="transmembrane region" description="Helical" evidence="6">
    <location>
        <begin position="404"/>
        <end position="423"/>
    </location>
</feature>
<feature type="transmembrane region" description="Helical" evidence="6">
    <location>
        <begin position="349"/>
        <end position="369"/>
    </location>
</feature>
<dbReference type="InterPro" id="IPR002293">
    <property type="entry name" value="AA/rel_permease1"/>
</dbReference>
<name>A0A1D3L395_9EURY</name>
<feature type="transmembrane region" description="Helical" evidence="6">
    <location>
        <begin position="187"/>
        <end position="209"/>
    </location>
</feature>
<evidence type="ECO:0000256" key="5">
    <source>
        <dbReference type="ARBA" id="ARBA00023136"/>
    </source>
</evidence>
<evidence type="ECO:0000256" key="4">
    <source>
        <dbReference type="ARBA" id="ARBA00022989"/>
    </source>
</evidence>
<comment type="subcellular location">
    <subcellularLocation>
        <location evidence="1">Cell membrane</location>
        <topology evidence="1">Multi-pass membrane protein</topology>
    </subcellularLocation>
</comment>
<evidence type="ECO:0000313" key="7">
    <source>
        <dbReference type="EMBL" id="SCG86023.1"/>
    </source>
</evidence>
<feature type="transmembrane region" description="Helical" evidence="6">
    <location>
        <begin position="89"/>
        <end position="113"/>
    </location>
</feature>
<evidence type="ECO:0000256" key="1">
    <source>
        <dbReference type="ARBA" id="ARBA00004651"/>
    </source>
</evidence>
<dbReference type="GO" id="GO:0022857">
    <property type="term" value="F:transmembrane transporter activity"/>
    <property type="evidence" value="ECO:0007669"/>
    <property type="project" value="InterPro"/>
</dbReference>
<evidence type="ECO:0000313" key="8">
    <source>
        <dbReference type="Proteomes" id="UP000094707"/>
    </source>
</evidence>
<reference evidence="7 8" key="1">
    <citation type="submission" date="2016-08" db="EMBL/GenBank/DDBJ databases">
        <authorList>
            <person name="Seilhamer J.J."/>
        </authorList>
    </citation>
    <scope>NUCLEOTIDE SEQUENCE [LARGE SCALE GENOMIC DNA]</scope>
    <source>
        <strain evidence="7">Buetzberg</strain>
    </source>
</reference>
<feature type="transmembrane region" description="Helical" evidence="6">
    <location>
        <begin position="125"/>
        <end position="141"/>
    </location>
</feature>
<feature type="transmembrane region" description="Helical" evidence="6">
    <location>
        <begin position="266"/>
        <end position="288"/>
    </location>
</feature>
<keyword evidence="5 6" id="KW-0472">Membrane</keyword>
<dbReference type="PATRIC" id="fig|129848.4.peg.1494"/>
<dbReference type="Proteomes" id="UP000094707">
    <property type="component" value="Chromosome I"/>
</dbReference>
<dbReference type="InterPro" id="IPR050367">
    <property type="entry name" value="APC_superfamily"/>
</dbReference>
<accession>A0A1D3L395</accession>
<dbReference type="PIRSF" id="PIRSF006060">
    <property type="entry name" value="AA_transporter"/>
    <property type="match status" value="1"/>
</dbReference>
<feature type="transmembrane region" description="Helical" evidence="6">
    <location>
        <begin position="12"/>
        <end position="32"/>
    </location>
</feature>
<dbReference type="PANTHER" id="PTHR42770">
    <property type="entry name" value="AMINO ACID TRANSPORTER-RELATED"/>
    <property type="match status" value="1"/>
</dbReference>
<feature type="transmembrane region" description="Helical" evidence="6">
    <location>
        <begin position="44"/>
        <end position="68"/>
    </location>
</feature>
<keyword evidence="4 6" id="KW-1133">Transmembrane helix</keyword>
<dbReference type="KEGG" id="mcub:MCBB_1467"/>
<dbReference type="GeneID" id="30412308"/>
<sequence length="475" mass="51507">MSESGLKRSLGLFDVVSLVVGTIVGADIYIAASFGAGFLGPSSIFAWIIAGLMAIIIAMCFAECSSLVPRVGGPYAYAREAFGDLTGFLVGWSLLIASWSAIAVFPLAFVAYLKYFYPAMPGWEQILIKVLFVLFLTFINYRGVKEAGKINDVLTVLKIAPIFILTIIGIVIFVIHPSQLASNFTPISPLGFGGFGSALVLIFWAYVGFELVTVPSDEIIDSKKTIPRAILLGMGIVTLFYVLTNFVILGTVPWRELASSSAPLALAGYTVMGSIGAIFLTVGALFSISGSDEAGILSSARIPYAMAGDGLLPHAFSKVHPEYGTPYVSLFVQNSITLVAAIFGTISQLIIISVFTLLFCYLLTCVSVFPLKKKFDGGINLPWIVPVLGVIICVYMMIQCAVNQILIGIVLITLGIPIFWRYATGEEIEAVKRDMFLGRGLFSRFVMFPQKALAHFLGHLYSILREIHSILFHHS</sequence>
<feature type="transmembrane region" description="Helical" evidence="6">
    <location>
        <begin position="381"/>
        <end position="398"/>
    </location>
</feature>
<evidence type="ECO:0000256" key="3">
    <source>
        <dbReference type="ARBA" id="ARBA00022692"/>
    </source>
</evidence>
<dbReference type="Gene3D" id="1.20.1740.10">
    <property type="entry name" value="Amino acid/polyamine transporter I"/>
    <property type="match status" value="1"/>
</dbReference>
<feature type="transmembrane region" description="Helical" evidence="6">
    <location>
        <begin position="153"/>
        <end position="175"/>
    </location>
</feature>
<protein>
    <submittedName>
        <fullName evidence="7">Putative amino acid permease YfnA</fullName>
    </submittedName>
</protein>
<evidence type="ECO:0000256" key="6">
    <source>
        <dbReference type="SAM" id="Phobius"/>
    </source>
</evidence>
<dbReference type="RefSeq" id="WP_071907128.1">
    <property type="nucleotide sequence ID" value="NZ_LT607756.1"/>
</dbReference>
<feature type="transmembrane region" description="Helical" evidence="6">
    <location>
        <begin position="230"/>
        <end position="254"/>
    </location>
</feature>